<dbReference type="STRING" id="758803.SAMN05421803_12625"/>
<name>A0A1M6U557_9ACTN</name>
<evidence type="ECO:0000256" key="9">
    <source>
        <dbReference type="SAM" id="Phobius"/>
    </source>
</evidence>
<evidence type="ECO:0000256" key="7">
    <source>
        <dbReference type="ARBA" id="ARBA00022840"/>
    </source>
</evidence>
<dbReference type="Proteomes" id="UP000184452">
    <property type="component" value="Unassembled WGS sequence"/>
</dbReference>
<keyword evidence="9" id="KW-0472">Membrane</keyword>
<keyword evidence="12" id="KW-1185">Reference proteome</keyword>
<dbReference type="CDD" id="cd16917">
    <property type="entry name" value="HATPase_UhpB-NarQ-NarX-like"/>
    <property type="match status" value="1"/>
</dbReference>
<proteinExistence type="predicted"/>
<dbReference type="GO" id="GO:0046983">
    <property type="term" value="F:protein dimerization activity"/>
    <property type="evidence" value="ECO:0007669"/>
    <property type="project" value="InterPro"/>
</dbReference>
<keyword evidence="9" id="KW-1133">Transmembrane helix</keyword>
<evidence type="ECO:0000313" key="11">
    <source>
        <dbReference type="EMBL" id="SHK64304.1"/>
    </source>
</evidence>
<evidence type="ECO:0000256" key="2">
    <source>
        <dbReference type="ARBA" id="ARBA00012438"/>
    </source>
</evidence>
<dbReference type="Gene3D" id="1.20.5.1930">
    <property type="match status" value="1"/>
</dbReference>
<sequence>MSERDQDTAARAAGAVPASPFAGAADLADTLLDRVGLRGETARDSALAVVVAAASVGLLGLVAFLLERLEGEALPLGTTASLAAAVAVQSLLLAVRRRFPEFCLLAGTAIQVLVMALLPLEVGFQGLALFVAAYTCGTRLPTLRLTAVTVVAVALYWLVGGPVQGMLAPSVDLVPLPEGALMAWLGLLVSAVPTFVLPALVGVYTGTRRRYTELLRLRATEEIRAQRERAEAAVRSERTRMARELHDIAAHHLSGMVVQAGAAERLVGRDDGAAREAMAWVRSQGKETLASLRSVVGALRDPGDDGRTARGDGGAPVPGLSALDRLVGTERDLGTAIEVVREGEAYSLAPIADVTAYRLVQEALSNARDHAAGARVRVLLRYGPERFALEVANGPGGSRTTEREHRGLGVLGMRERAQVVGADLEVGPTGEGGWRVRWEMPMDGDER</sequence>
<comment type="catalytic activity">
    <reaction evidence="1">
        <text>ATP + protein L-histidine = ADP + protein N-phospho-L-histidine.</text>
        <dbReference type="EC" id="2.7.13.3"/>
    </reaction>
</comment>
<dbReference type="OrthoDB" id="227596at2"/>
<keyword evidence="4" id="KW-0808">Transferase</keyword>
<dbReference type="RefSeq" id="WP_073383473.1">
    <property type="nucleotide sequence ID" value="NZ_FQZK01000026.1"/>
</dbReference>
<evidence type="ECO:0000256" key="8">
    <source>
        <dbReference type="ARBA" id="ARBA00023012"/>
    </source>
</evidence>
<gene>
    <name evidence="11" type="ORF">SAMN05421803_12625</name>
</gene>
<evidence type="ECO:0000256" key="1">
    <source>
        <dbReference type="ARBA" id="ARBA00000085"/>
    </source>
</evidence>
<evidence type="ECO:0000256" key="4">
    <source>
        <dbReference type="ARBA" id="ARBA00022679"/>
    </source>
</evidence>
<dbReference type="GO" id="GO:0016020">
    <property type="term" value="C:membrane"/>
    <property type="evidence" value="ECO:0007669"/>
    <property type="project" value="InterPro"/>
</dbReference>
<evidence type="ECO:0000256" key="6">
    <source>
        <dbReference type="ARBA" id="ARBA00022777"/>
    </source>
</evidence>
<feature type="domain" description="Signal transduction histidine kinase subgroup 3 dimerisation and phosphoacceptor" evidence="10">
    <location>
        <begin position="237"/>
        <end position="303"/>
    </location>
</feature>
<dbReference type="Pfam" id="PF07730">
    <property type="entry name" value="HisKA_3"/>
    <property type="match status" value="1"/>
</dbReference>
<keyword evidence="8" id="KW-0902">Two-component regulatory system</keyword>
<evidence type="ECO:0000259" key="10">
    <source>
        <dbReference type="Pfam" id="PF07730"/>
    </source>
</evidence>
<dbReference type="GO" id="GO:0000155">
    <property type="term" value="F:phosphorelay sensor kinase activity"/>
    <property type="evidence" value="ECO:0007669"/>
    <property type="project" value="InterPro"/>
</dbReference>
<feature type="transmembrane region" description="Helical" evidence="9">
    <location>
        <begin position="46"/>
        <end position="66"/>
    </location>
</feature>
<keyword evidence="5" id="KW-0547">Nucleotide-binding</keyword>
<evidence type="ECO:0000256" key="3">
    <source>
        <dbReference type="ARBA" id="ARBA00022553"/>
    </source>
</evidence>
<dbReference type="Gene3D" id="3.30.565.10">
    <property type="entry name" value="Histidine kinase-like ATPase, C-terminal domain"/>
    <property type="match status" value="1"/>
</dbReference>
<keyword evidence="3" id="KW-0597">Phosphoprotein</keyword>
<reference evidence="11 12" key="1">
    <citation type="submission" date="2016-11" db="EMBL/GenBank/DDBJ databases">
        <authorList>
            <person name="Jaros S."/>
            <person name="Januszkiewicz K."/>
            <person name="Wedrychowicz H."/>
        </authorList>
    </citation>
    <scope>NUCLEOTIDE SEQUENCE [LARGE SCALE GENOMIC DNA]</scope>
    <source>
        <strain evidence="11 12">CGMCC 4.5723</strain>
    </source>
</reference>
<dbReference type="PANTHER" id="PTHR24421:SF10">
    <property type="entry name" value="NITRATE_NITRITE SENSOR PROTEIN NARQ"/>
    <property type="match status" value="1"/>
</dbReference>
<evidence type="ECO:0000313" key="12">
    <source>
        <dbReference type="Proteomes" id="UP000184452"/>
    </source>
</evidence>
<feature type="transmembrane region" description="Helical" evidence="9">
    <location>
        <begin position="73"/>
        <end position="92"/>
    </location>
</feature>
<feature type="transmembrane region" description="Helical" evidence="9">
    <location>
        <begin position="112"/>
        <end position="135"/>
    </location>
</feature>
<dbReference type="EC" id="2.7.13.3" evidence="2"/>
<dbReference type="AlphaFoldDB" id="A0A1M6U557"/>
<dbReference type="PANTHER" id="PTHR24421">
    <property type="entry name" value="NITRATE/NITRITE SENSOR PROTEIN NARX-RELATED"/>
    <property type="match status" value="1"/>
</dbReference>
<evidence type="ECO:0000256" key="5">
    <source>
        <dbReference type="ARBA" id="ARBA00022741"/>
    </source>
</evidence>
<feature type="transmembrane region" description="Helical" evidence="9">
    <location>
        <begin position="142"/>
        <end position="159"/>
    </location>
</feature>
<keyword evidence="9" id="KW-0812">Transmembrane</keyword>
<keyword evidence="7" id="KW-0067">ATP-binding</keyword>
<feature type="transmembrane region" description="Helical" evidence="9">
    <location>
        <begin position="179"/>
        <end position="206"/>
    </location>
</feature>
<dbReference type="InterPro" id="IPR050482">
    <property type="entry name" value="Sensor_HK_TwoCompSys"/>
</dbReference>
<keyword evidence="6 11" id="KW-0418">Kinase</keyword>
<protein>
    <recommendedName>
        <fullName evidence="2">histidine kinase</fullName>
        <ecNumber evidence="2">2.7.13.3</ecNumber>
    </recommendedName>
</protein>
<dbReference type="EMBL" id="FQZK01000026">
    <property type="protein sequence ID" value="SHK64304.1"/>
    <property type="molecule type" value="Genomic_DNA"/>
</dbReference>
<organism evidence="11 12">
    <name type="scientific">Nocardiopsis flavescens</name>
    <dbReference type="NCBI Taxonomy" id="758803"/>
    <lineage>
        <taxon>Bacteria</taxon>
        <taxon>Bacillati</taxon>
        <taxon>Actinomycetota</taxon>
        <taxon>Actinomycetes</taxon>
        <taxon>Streptosporangiales</taxon>
        <taxon>Nocardiopsidaceae</taxon>
        <taxon>Nocardiopsis</taxon>
    </lineage>
</organism>
<dbReference type="InterPro" id="IPR036890">
    <property type="entry name" value="HATPase_C_sf"/>
</dbReference>
<accession>A0A1M6U557</accession>
<dbReference type="SUPFAM" id="SSF55874">
    <property type="entry name" value="ATPase domain of HSP90 chaperone/DNA topoisomerase II/histidine kinase"/>
    <property type="match status" value="1"/>
</dbReference>
<dbReference type="GO" id="GO:0005524">
    <property type="term" value="F:ATP binding"/>
    <property type="evidence" value="ECO:0007669"/>
    <property type="project" value="UniProtKB-KW"/>
</dbReference>
<dbReference type="InterPro" id="IPR011712">
    <property type="entry name" value="Sig_transdc_His_kin_sub3_dim/P"/>
</dbReference>